<proteinExistence type="inferred from homology"/>
<dbReference type="Proteomes" id="UP000037778">
    <property type="component" value="Unassembled WGS sequence"/>
</dbReference>
<feature type="transmembrane region" description="Helical" evidence="2">
    <location>
        <begin position="75"/>
        <end position="95"/>
    </location>
</feature>
<sequence>MKKTSFIFILIFLSPLMELVRYPILYSTDEPFSYAVIEILVAFIILMAIILYLYHKIIINKVIDVFRNNHFNFRLVVIGIELLLLEVSFVLLTAKPHESFQTNLSNLIGYTDPKLQLLCIIASLTLSPIIVELFFRGLIQSFVKDNFSEKYAILFSSVIYGISHSLFSIISLMYYILAGILLGKSREESNGIIAPIIFHCSWDILIMLMLWIY</sequence>
<evidence type="ECO:0000256" key="1">
    <source>
        <dbReference type="ARBA" id="ARBA00009067"/>
    </source>
</evidence>
<feature type="transmembrane region" description="Helical" evidence="2">
    <location>
        <begin position="151"/>
        <end position="177"/>
    </location>
</feature>
<feature type="transmembrane region" description="Helical" evidence="2">
    <location>
        <begin position="115"/>
        <end position="139"/>
    </location>
</feature>
<evidence type="ECO:0000313" key="5">
    <source>
        <dbReference type="Proteomes" id="UP000037778"/>
    </source>
</evidence>
<name>A0A0M9DDV3_9LACO</name>
<dbReference type="AlphaFoldDB" id="A0A0M9DDV3"/>
<comment type="caution">
    <text evidence="4">The sequence shown here is derived from an EMBL/GenBank/DDBJ whole genome shotgun (WGS) entry which is preliminary data.</text>
</comment>
<reference evidence="4 5" key="1">
    <citation type="journal article" date="2015" name="Genome Biol. Evol.">
        <title>Functionally Structured Genomes in Lactobacillus kunkeei Colonizing the Honey Crop and Food Products of Honeybees and Stingless Bees.</title>
        <authorList>
            <person name="Tamarit D."/>
            <person name="Ellegaard K.M."/>
            <person name="Wikander J."/>
            <person name="Olofsson T."/>
            <person name="Vasquez A."/>
            <person name="Andersson S.G."/>
        </authorList>
    </citation>
    <scope>NUCLEOTIDE SEQUENCE [LARGE SCALE GENOMIC DNA]</scope>
    <source>
        <strain evidence="4 5">LAko</strain>
    </source>
</reference>
<keyword evidence="2" id="KW-0472">Membrane</keyword>
<feature type="domain" description="CAAX prenyl protease 2/Lysostaphin resistance protein A-like" evidence="3">
    <location>
        <begin position="116"/>
        <end position="204"/>
    </location>
</feature>
<feature type="transmembrane region" description="Helical" evidence="2">
    <location>
        <begin position="32"/>
        <end position="54"/>
    </location>
</feature>
<dbReference type="RefSeq" id="WP_053791319.1">
    <property type="nucleotide sequence ID" value="NZ_JXCY01000002.1"/>
</dbReference>
<evidence type="ECO:0000259" key="3">
    <source>
        <dbReference type="Pfam" id="PF02517"/>
    </source>
</evidence>
<feature type="transmembrane region" description="Helical" evidence="2">
    <location>
        <begin position="7"/>
        <end position="26"/>
    </location>
</feature>
<keyword evidence="2" id="KW-1133">Transmembrane helix</keyword>
<comment type="similarity">
    <text evidence="1">Belongs to the UPF0177 family.</text>
</comment>
<evidence type="ECO:0000256" key="2">
    <source>
        <dbReference type="SAM" id="Phobius"/>
    </source>
</evidence>
<feature type="transmembrane region" description="Helical" evidence="2">
    <location>
        <begin position="192"/>
        <end position="212"/>
    </location>
</feature>
<dbReference type="GO" id="GO:0004175">
    <property type="term" value="F:endopeptidase activity"/>
    <property type="evidence" value="ECO:0007669"/>
    <property type="project" value="UniProtKB-ARBA"/>
</dbReference>
<evidence type="ECO:0000313" key="4">
    <source>
        <dbReference type="EMBL" id="KOY77006.1"/>
    </source>
</evidence>
<dbReference type="Pfam" id="PF02517">
    <property type="entry name" value="Rce1-like"/>
    <property type="match status" value="1"/>
</dbReference>
<dbReference type="GO" id="GO:0080120">
    <property type="term" value="P:CAAX-box protein maturation"/>
    <property type="evidence" value="ECO:0007669"/>
    <property type="project" value="UniProtKB-ARBA"/>
</dbReference>
<gene>
    <name evidence="4" type="ORF">RZ71_09030</name>
</gene>
<accession>A0A0M9DDV3</accession>
<dbReference type="InterPro" id="IPR003675">
    <property type="entry name" value="Rce1/LyrA-like_dom"/>
</dbReference>
<protein>
    <recommendedName>
        <fullName evidence="3">CAAX prenyl protease 2/Lysostaphin resistance protein A-like domain-containing protein</fullName>
    </recommendedName>
</protein>
<dbReference type="PATRIC" id="fig|148814.8.peg.97"/>
<keyword evidence="5" id="KW-1185">Reference proteome</keyword>
<keyword evidence="2" id="KW-0812">Transmembrane</keyword>
<dbReference type="EMBL" id="JXCY01000002">
    <property type="protein sequence ID" value="KOY77006.1"/>
    <property type="molecule type" value="Genomic_DNA"/>
</dbReference>
<organism evidence="4 5">
    <name type="scientific">Apilactobacillus kunkeei</name>
    <dbReference type="NCBI Taxonomy" id="148814"/>
    <lineage>
        <taxon>Bacteria</taxon>
        <taxon>Bacillati</taxon>
        <taxon>Bacillota</taxon>
        <taxon>Bacilli</taxon>
        <taxon>Lactobacillales</taxon>
        <taxon>Lactobacillaceae</taxon>
        <taxon>Apilactobacillus</taxon>
    </lineage>
</organism>